<protein>
    <recommendedName>
        <fullName evidence="3">DUF1707 domain-containing protein</fullName>
    </recommendedName>
</protein>
<reference evidence="4 5" key="1">
    <citation type="submission" date="2018-03" db="EMBL/GenBank/DDBJ databases">
        <title>Novel Streptomyces sp. from soil.</title>
        <authorList>
            <person name="Tan G.Y.A."/>
            <person name="Lee Z.Y."/>
        </authorList>
    </citation>
    <scope>NUCLEOTIDE SEQUENCE [LARGE SCALE GENOMIC DNA]</scope>
    <source>
        <strain evidence="4 5">ST5x</strain>
    </source>
</reference>
<evidence type="ECO:0000259" key="3">
    <source>
        <dbReference type="Pfam" id="PF08044"/>
    </source>
</evidence>
<evidence type="ECO:0000256" key="2">
    <source>
        <dbReference type="SAM" id="MobiDB-lite"/>
    </source>
</evidence>
<sequence length="215" mass="23263">MTDELPEMRASDAEREQIAERLRDAMAEGRLDMAEFQERLDAAYTARTRGELVPLVRDLPSAGSAALPDRAGPERSWTGRVGKPATSRGGFAFWGGFSRRGTWTVGRTFTGVAVQAGGEIDLRDADFEDREIVIRCFALMGGIQVTVPPELHVEVTGFGLMGGFDDRGAGPGAPGSPVVRVTGFALMGGIGVERKRRKGEKKRLEKERQAGELEG</sequence>
<keyword evidence="5" id="KW-1185">Reference proteome</keyword>
<dbReference type="EMBL" id="PVLV01000414">
    <property type="protein sequence ID" value="PRH76858.1"/>
    <property type="molecule type" value="Genomic_DNA"/>
</dbReference>
<evidence type="ECO:0000256" key="1">
    <source>
        <dbReference type="SAM" id="Coils"/>
    </source>
</evidence>
<dbReference type="Proteomes" id="UP000239322">
    <property type="component" value="Unassembled WGS sequence"/>
</dbReference>
<feature type="domain" description="DUF1707" evidence="3">
    <location>
        <begin position="8"/>
        <end position="60"/>
    </location>
</feature>
<feature type="coiled-coil region" evidence="1">
    <location>
        <begin position="8"/>
        <end position="39"/>
    </location>
</feature>
<accession>A0A2S9PR09</accession>
<dbReference type="InterPro" id="IPR012551">
    <property type="entry name" value="DUF1707_SHOCT-like"/>
</dbReference>
<evidence type="ECO:0000313" key="4">
    <source>
        <dbReference type="EMBL" id="PRH76858.1"/>
    </source>
</evidence>
<gene>
    <name evidence="4" type="ORF">C6N75_23360</name>
</gene>
<dbReference type="Pfam" id="PF08044">
    <property type="entry name" value="DUF1707"/>
    <property type="match status" value="1"/>
</dbReference>
<feature type="region of interest" description="Disordered" evidence="2">
    <location>
        <begin position="63"/>
        <end position="83"/>
    </location>
</feature>
<name>A0A2S9PR09_9ACTN</name>
<proteinExistence type="predicted"/>
<dbReference type="PANTHER" id="PTHR40763">
    <property type="entry name" value="MEMBRANE PROTEIN-RELATED"/>
    <property type="match status" value="1"/>
</dbReference>
<evidence type="ECO:0000313" key="5">
    <source>
        <dbReference type="Proteomes" id="UP000239322"/>
    </source>
</evidence>
<dbReference type="AlphaFoldDB" id="A0A2S9PR09"/>
<dbReference type="RefSeq" id="WP_105870873.1">
    <property type="nucleotide sequence ID" value="NZ_PVLV01000414.1"/>
</dbReference>
<comment type="caution">
    <text evidence="4">The sequence shown here is derived from an EMBL/GenBank/DDBJ whole genome shotgun (WGS) entry which is preliminary data.</text>
</comment>
<dbReference type="OrthoDB" id="3625082at2"/>
<dbReference type="PANTHER" id="PTHR40763:SF4">
    <property type="entry name" value="DUF1707 DOMAIN-CONTAINING PROTEIN"/>
    <property type="match status" value="1"/>
</dbReference>
<keyword evidence="1" id="KW-0175">Coiled coil</keyword>
<organism evidence="4 5">
    <name type="scientific">Streptomyces solincola</name>
    <dbReference type="NCBI Taxonomy" id="2100817"/>
    <lineage>
        <taxon>Bacteria</taxon>
        <taxon>Bacillati</taxon>
        <taxon>Actinomycetota</taxon>
        <taxon>Actinomycetes</taxon>
        <taxon>Kitasatosporales</taxon>
        <taxon>Streptomycetaceae</taxon>
        <taxon>Streptomyces</taxon>
    </lineage>
</organism>